<sequence length="616" mass="70941">MLTKVLYERCGNLELNPTHFKQMIEKADPHLQGLFDKLVKALVPNNRSAYNKVEARKTIVSLCYIMAGMRNKFINDFKLEVRLYLSASGATRAAIDTMNSIGFSACYTTVNNFKRKIANEHPLNIRKFLSEHVNDYHDIHEKRRPDTVTLSTAKHMATCICKQVSGCAPIPIIFNNVSVHNLVNIDASNICFRLIWEYHGIFDIAYTNRKKQWLTNGQLATDTFDRIELLTVHCYDDAIAERKEEPLQMILDIDKNTGYLQNHIAPLVADWPGQLFVRKAITNLHKVDSQYSIPARINSFIPILGTLHVSLNSREHVLICKIRDIILTKFGSTCKDIEYRMVIDLLDNIIPATLDVYSILFRSAPLAFLSDIFYWQDTNHPFAEAVKLFLVNFNDYYVENMHSKIRSQTPVNSNIDNIIKQAYVIDERNHCELKDTFQKTKAYPYKPSLLNILAEKTSLFLLDYFQRIYKNCGKSKLCKSKKKIQCQLATLGKTVDTKCLPTGYSTNMPPLPDSCDHCRKKLDDGEVLICGHGYHFECYQMMEYGCRYCEEYYKREIYSNVNSFLDRLEKGPNVLTSDEQDETPIEENETVEEVEANGSQEVHAELLIALIHVNTW</sequence>
<dbReference type="VEuPathDB" id="FungiDB:FUN_004435"/>
<reference evidence="1 2" key="2">
    <citation type="submission" date="2017-10" db="EMBL/GenBank/DDBJ databases">
        <title>Genome analyses suggest a sexual origin of heterokaryosis in a supposedly ancient asexual fungus.</title>
        <authorList>
            <person name="Corradi N."/>
            <person name="Sedzielewska K."/>
            <person name="Noel J."/>
            <person name="Charron P."/>
            <person name="Farinelli L."/>
            <person name="Marton T."/>
            <person name="Kruger M."/>
            <person name="Pelin A."/>
            <person name="Brachmann A."/>
            <person name="Corradi N."/>
        </authorList>
    </citation>
    <scope>NUCLEOTIDE SEQUENCE [LARGE SCALE GENOMIC DNA]</scope>
    <source>
        <strain evidence="1 2">A1</strain>
    </source>
</reference>
<gene>
    <name evidence="1" type="ORF">RhiirA1_528418</name>
</gene>
<dbReference type="VEuPathDB" id="FungiDB:RhiirA1_528418"/>
<evidence type="ECO:0008006" key="3">
    <source>
        <dbReference type="Google" id="ProtNLM"/>
    </source>
</evidence>
<evidence type="ECO:0000313" key="1">
    <source>
        <dbReference type="EMBL" id="PKC75838.1"/>
    </source>
</evidence>
<name>A0A2N0SJY1_9GLOM</name>
<proteinExistence type="predicted"/>
<organism evidence="1 2">
    <name type="scientific">Rhizophagus irregularis</name>
    <dbReference type="NCBI Taxonomy" id="588596"/>
    <lineage>
        <taxon>Eukaryota</taxon>
        <taxon>Fungi</taxon>
        <taxon>Fungi incertae sedis</taxon>
        <taxon>Mucoromycota</taxon>
        <taxon>Glomeromycotina</taxon>
        <taxon>Glomeromycetes</taxon>
        <taxon>Glomerales</taxon>
        <taxon>Glomeraceae</taxon>
        <taxon>Rhizophagus</taxon>
    </lineage>
</organism>
<dbReference type="AlphaFoldDB" id="A0A2N0SJY1"/>
<protein>
    <recommendedName>
        <fullName evidence="3">RING-type domain-containing protein</fullName>
    </recommendedName>
</protein>
<dbReference type="VEuPathDB" id="FungiDB:RhiirFUN_025778"/>
<reference evidence="1 2" key="1">
    <citation type="submission" date="2017-10" db="EMBL/GenBank/DDBJ databases">
        <title>Extensive intraspecific genome diversity in a model arbuscular mycorrhizal fungus.</title>
        <authorList>
            <person name="Chen E.C.H."/>
            <person name="Morin E."/>
            <person name="Baudet D."/>
            <person name="Noel J."/>
            <person name="Ndikumana S."/>
            <person name="Charron P."/>
            <person name="St-Onge C."/>
            <person name="Giorgi J."/>
            <person name="Grigoriev I.V."/>
            <person name="Roux C."/>
            <person name="Martin F.M."/>
            <person name="Corradi N."/>
        </authorList>
    </citation>
    <scope>NUCLEOTIDE SEQUENCE [LARGE SCALE GENOMIC DNA]</scope>
    <source>
        <strain evidence="1 2">A1</strain>
    </source>
</reference>
<accession>A0A2N0SJY1</accession>
<dbReference type="Proteomes" id="UP000232688">
    <property type="component" value="Unassembled WGS sequence"/>
</dbReference>
<comment type="caution">
    <text evidence="1">The sequence shown here is derived from an EMBL/GenBank/DDBJ whole genome shotgun (WGS) entry which is preliminary data.</text>
</comment>
<dbReference type="EMBL" id="LLXH01000014">
    <property type="protein sequence ID" value="PKC75838.1"/>
    <property type="molecule type" value="Genomic_DNA"/>
</dbReference>
<evidence type="ECO:0000313" key="2">
    <source>
        <dbReference type="Proteomes" id="UP000232688"/>
    </source>
</evidence>